<evidence type="ECO:0000313" key="3">
    <source>
        <dbReference type="EMBL" id="MBC8199511.1"/>
    </source>
</evidence>
<protein>
    <submittedName>
        <fullName evidence="3">RNA-dependent DNA polymerase</fullName>
    </submittedName>
</protein>
<dbReference type="PANTHER" id="PTHR34047">
    <property type="entry name" value="NUCLEAR INTRON MATURASE 1, MITOCHONDRIAL-RELATED"/>
    <property type="match status" value="1"/>
</dbReference>
<dbReference type="SUPFAM" id="SSF56672">
    <property type="entry name" value="DNA/RNA polymerases"/>
    <property type="match status" value="1"/>
</dbReference>
<dbReference type="InterPro" id="IPR000477">
    <property type="entry name" value="RT_dom"/>
</dbReference>
<evidence type="ECO:0000256" key="1">
    <source>
        <dbReference type="ARBA" id="ARBA00034120"/>
    </source>
</evidence>
<dbReference type="CDD" id="cd01651">
    <property type="entry name" value="RT_G2_intron"/>
    <property type="match status" value="1"/>
</dbReference>
<gene>
    <name evidence="3" type="ORF">H8E80_05630</name>
</gene>
<comment type="caution">
    <text evidence="3">The sequence shown here is derived from an EMBL/GenBank/DDBJ whole genome shotgun (WGS) entry which is preliminary data.</text>
</comment>
<dbReference type="Pfam" id="PF00078">
    <property type="entry name" value="RVT_1"/>
    <property type="match status" value="1"/>
</dbReference>
<proteinExistence type="inferred from homology"/>
<dbReference type="Proteomes" id="UP000603545">
    <property type="component" value="Unassembled WGS sequence"/>
</dbReference>
<organism evidence="3 4">
    <name type="scientific">Candidatus Desulfaltia bathyphila</name>
    <dbReference type="NCBI Taxonomy" id="2841697"/>
    <lineage>
        <taxon>Bacteria</taxon>
        <taxon>Pseudomonadati</taxon>
        <taxon>Thermodesulfobacteriota</taxon>
        <taxon>Desulfobacteria</taxon>
        <taxon>Desulfobacterales</taxon>
        <taxon>Desulfobacterales incertae sedis</taxon>
        <taxon>Candidatus Desulfaltia</taxon>
    </lineage>
</organism>
<sequence length="354" mass="42176">MKRYGNLYHRVYDFDNLLCAARKAQKGKRFKAGCRDFNLDLEKNLLSIQRELKEKTYRPGPYHRFKIFEPKERIISAAPYRDRVVHHALVNIIEPIFDRSMIYDSYANRQDKGTHKAVNRFTGFSRKRCYVLKMDIVRYFPNMDHEILMTAIERRIKDSDILRLIRVIIESGREPEGQGSLSYFPGDGLFTPLERKKGLPIGNLTSQLFANIYLDGFDHYVKEKLRCRYYIRYMDDMVVFDDSKDHLRKLRAAMIGYFERLRVKVHINKAQFWPVSKGTDWLGYRVYPTHRLLRKSGIKRFRKRFGRLSLKYREGLINMETVQSSMMSWLGHVKHADSYNLRKKIFDSIVFQRG</sequence>
<dbReference type="PROSITE" id="PS50878">
    <property type="entry name" value="RT_POL"/>
    <property type="match status" value="1"/>
</dbReference>
<accession>A0A8J6N7U0</accession>
<reference evidence="3 4" key="1">
    <citation type="submission" date="2020-08" db="EMBL/GenBank/DDBJ databases">
        <title>Bridging the membrane lipid divide: bacteria of the FCB group superphylum have the potential to synthesize archaeal ether lipids.</title>
        <authorList>
            <person name="Villanueva L."/>
            <person name="Von Meijenfeldt F.A.B."/>
            <person name="Westbye A.B."/>
            <person name="Yadav S."/>
            <person name="Hopmans E.C."/>
            <person name="Dutilh B.E."/>
            <person name="Sinninghe Damste J.S."/>
        </authorList>
    </citation>
    <scope>NUCLEOTIDE SEQUENCE [LARGE SCALE GENOMIC DNA]</scope>
    <source>
        <strain evidence="3">NIOZ-UU82</strain>
    </source>
</reference>
<feature type="domain" description="Reverse transcriptase" evidence="2">
    <location>
        <begin position="51"/>
        <end position="286"/>
    </location>
</feature>
<dbReference type="PANTHER" id="PTHR34047:SF8">
    <property type="entry name" value="PROTEIN YKFC"/>
    <property type="match status" value="1"/>
</dbReference>
<evidence type="ECO:0000313" key="4">
    <source>
        <dbReference type="Proteomes" id="UP000603545"/>
    </source>
</evidence>
<dbReference type="EMBL" id="JACNLL010000054">
    <property type="protein sequence ID" value="MBC8199511.1"/>
    <property type="molecule type" value="Genomic_DNA"/>
</dbReference>
<name>A0A8J6N7U0_9BACT</name>
<dbReference type="AlphaFoldDB" id="A0A8J6N7U0"/>
<evidence type="ECO:0000259" key="2">
    <source>
        <dbReference type="PROSITE" id="PS50878"/>
    </source>
</evidence>
<dbReference type="InterPro" id="IPR043502">
    <property type="entry name" value="DNA/RNA_pol_sf"/>
</dbReference>
<dbReference type="InterPro" id="IPR051083">
    <property type="entry name" value="GrpII_Intron_Splice-Mob/Def"/>
</dbReference>
<comment type="similarity">
    <text evidence="1">Belongs to the bacterial reverse transcriptase family.</text>
</comment>